<dbReference type="Gene3D" id="3.30.1340.30">
    <property type="match status" value="1"/>
</dbReference>
<keyword evidence="3" id="KW-1185">Reference proteome</keyword>
<dbReference type="Pfam" id="PF04972">
    <property type="entry name" value="BON"/>
    <property type="match status" value="1"/>
</dbReference>
<dbReference type="InterPro" id="IPR051686">
    <property type="entry name" value="Lipoprotein_DolP"/>
</dbReference>
<dbReference type="PANTHER" id="PTHR34606:SF15">
    <property type="entry name" value="BON DOMAIN-CONTAINING PROTEIN"/>
    <property type="match status" value="1"/>
</dbReference>
<evidence type="ECO:0000313" key="2">
    <source>
        <dbReference type="EMBL" id="MCZ4092218.1"/>
    </source>
</evidence>
<dbReference type="EMBL" id="JAPVOI010000004">
    <property type="protein sequence ID" value="MCZ4092218.1"/>
    <property type="molecule type" value="Genomic_DNA"/>
</dbReference>
<dbReference type="Proteomes" id="UP001079430">
    <property type="component" value="Unassembled WGS sequence"/>
</dbReference>
<proteinExistence type="predicted"/>
<accession>A0ABT4KK45</accession>
<protein>
    <submittedName>
        <fullName evidence="2">BON domain-containing protein</fullName>
    </submittedName>
</protein>
<comment type="caution">
    <text evidence="2">The sequence shown here is derived from an EMBL/GenBank/DDBJ whole genome shotgun (WGS) entry which is preliminary data.</text>
</comment>
<feature type="domain" description="BON" evidence="1">
    <location>
        <begin position="20"/>
        <end position="87"/>
    </location>
</feature>
<evidence type="ECO:0000259" key="1">
    <source>
        <dbReference type="PROSITE" id="PS50914"/>
    </source>
</evidence>
<gene>
    <name evidence="2" type="ORF">O3W52_19745</name>
</gene>
<dbReference type="RefSeq" id="WP_269282360.1">
    <property type="nucleotide sequence ID" value="NZ_JAPVOI010000004.1"/>
</dbReference>
<dbReference type="PROSITE" id="PS50914">
    <property type="entry name" value="BON"/>
    <property type="match status" value="1"/>
</dbReference>
<dbReference type="PANTHER" id="PTHR34606">
    <property type="entry name" value="BON DOMAIN-CONTAINING PROTEIN"/>
    <property type="match status" value="1"/>
</dbReference>
<evidence type="ECO:0000313" key="3">
    <source>
        <dbReference type="Proteomes" id="UP001079430"/>
    </source>
</evidence>
<dbReference type="InterPro" id="IPR007055">
    <property type="entry name" value="BON_dom"/>
</dbReference>
<sequence length="87" mass="9354">MSDTSNIFHVFPKKTKKRSEEPDIETAVTQALSSTGALDASYVFVTADGAEVTLAGWVHTRREIATAIDIACSVSGVRAVRNELSLD</sequence>
<organism evidence="2 3">
    <name type="scientific">Sinorhizobium psoraleae</name>
    <dbReference type="NCBI Taxonomy" id="520838"/>
    <lineage>
        <taxon>Bacteria</taxon>
        <taxon>Pseudomonadati</taxon>
        <taxon>Pseudomonadota</taxon>
        <taxon>Alphaproteobacteria</taxon>
        <taxon>Hyphomicrobiales</taxon>
        <taxon>Rhizobiaceae</taxon>
        <taxon>Sinorhizobium/Ensifer group</taxon>
        <taxon>Sinorhizobium</taxon>
    </lineage>
</organism>
<name>A0ABT4KK45_9HYPH</name>
<reference evidence="2" key="1">
    <citation type="submission" date="2022-10" db="EMBL/GenBank/DDBJ databases">
        <title>Whole genome sequencing of three plant growth promoting bacteria isolated from Vachellia tortilis subsp. raddiana in Morocco.</title>
        <authorList>
            <person name="Hnini M."/>
            <person name="Zouagui R."/>
            <person name="Zouagui H."/>
            <person name="Chemao Elfihri M.-W."/>
            <person name="Ibrahimi A."/>
            <person name="Sbabou L."/>
            <person name="Aurag J."/>
        </authorList>
    </citation>
    <scope>NUCLEOTIDE SEQUENCE</scope>
    <source>
        <strain evidence="2">LMR678</strain>
    </source>
</reference>